<name>A0A8J5ND50_HOMAM</name>
<evidence type="ECO:0000313" key="3">
    <source>
        <dbReference type="Proteomes" id="UP000747542"/>
    </source>
</evidence>
<dbReference type="AlphaFoldDB" id="A0A8J5ND50"/>
<sequence length="69" mass="7665">LIEVEIIDGMVKLIKLTQTMATLMLNLLMMAILVAMSMTSFGQLEYCMPDPYALADLLLFLADPLMIPS</sequence>
<keyword evidence="1" id="KW-1133">Transmembrane helix</keyword>
<organism evidence="2 3">
    <name type="scientific">Homarus americanus</name>
    <name type="common">American lobster</name>
    <dbReference type="NCBI Taxonomy" id="6706"/>
    <lineage>
        <taxon>Eukaryota</taxon>
        <taxon>Metazoa</taxon>
        <taxon>Ecdysozoa</taxon>
        <taxon>Arthropoda</taxon>
        <taxon>Crustacea</taxon>
        <taxon>Multicrustacea</taxon>
        <taxon>Malacostraca</taxon>
        <taxon>Eumalacostraca</taxon>
        <taxon>Eucarida</taxon>
        <taxon>Decapoda</taxon>
        <taxon>Pleocyemata</taxon>
        <taxon>Astacidea</taxon>
        <taxon>Nephropoidea</taxon>
        <taxon>Nephropidae</taxon>
        <taxon>Homarus</taxon>
    </lineage>
</organism>
<comment type="caution">
    <text evidence="2">The sequence shown here is derived from an EMBL/GenBank/DDBJ whole genome shotgun (WGS) entry which is preliminary data.</text>
</comment>
<reference evidence="2" key="1">
    <citation type="journal article" date="2021" name="Sci. Adv.">
        <title>The American lobster genome reveals insights on longevity, neural, and immune adaptations.</title>
        <authorList>
            <person name="Polinski J.M."/>
            <person name="Zimin A.V."/>
            <person name="Clark K.F."/>
            <person name="Kohn A.B."/>
            <person name="Sadowski N."/>
            <person name="Timp W."/>
            <person name="Ptitsyn A."/>
            <person name="Khanna P."/>
            <person name="Romanova D.Y."/>
            <person name="Williams P."/>
            <person name="Greenwood S.J."/>
            <person name="Moroz L.L."/>
            <person name="Walt D.R."/>
            <person name="Bodnar A.G."/>
        </authorList>
    </citation>
    <scope>NUCLEOTIDE SEQUENCE</scope>
    <source>
        <strain evidence="2">GMGI-L3</strain>
    </source>
</reference>
<feature type="non-terminal residue" evidence="2">
    <location>
        <position position="1"/>
    </location>
</feature>
<evidence type="ECO:0000313" key="2">
    <source>
        <dbReference type="EMBL" id="KAG7177114.1"/>
    </source>
</evidence>
<dbReference type="Proteomes" id="UP000747542">
    <property type="component" value="Unassembled WGS sequence"/>
</dbReference>
<protein>
    <submittedName>
        <fullName evidence="2">Uncharacterized protein</fullName>
    </submittedName>
</protein>
<keyword evidence="3" id="KW-1185">Reference proteome</keyword>
<evidence type="ECO:0000256" key="1">
    <source>
        <dbReference type="SAM" id="Phobius"/>
    </source>
</evidence>
<accession>A0A8J5ND50</accession>
<proteinExistence type="predicted"/>
<feature type="transmembrane region" description="Helical" evidence="1">
    <location>
        <begin position="20"/>
        <end position="39"/>
    </location>
</feature>
<gene>
    <name evidence="2" type="ORF">Hamer_G000346</name>
</gene>
<dbReference type="EMBL" id="JAHLQT010002534">
    <property type="protein sequence ID" value="KAG7177114.1"/>
    <property type="molecule type" value="Genomic_DNA"/>
</dbReference>
<keyword evidence="1" id="KW-0812">Transmembrane</keyword>
<keyword evidence="1" id="KW-0472">Membrane</keyword>